<dbReference type="PANTHER" id="PTHR46113:SF1">
    <property type="entry name" value="PEPTIDASE M17 LEUCYL AMINOPEPTIDASE N-TERMINAL DOMAIN-CONTAINING PROTEIN"/>
    <property type="match status" value="1"/>
</dbReference>
<organism evidence="2 3">
    <name type="scientific">Aphis glycines</name>
    <name type="common">Soybean aphid</name>
    <dbReference type="NCBI Taxonomy" id="307491"/>
    <lineage>
        <taxon>Eukaryota</taxon>
        <taxon>Metazoa</taxon>
        <taxon>Ecdysozoa</taxon>
        <taxon>Arthropoda</taxon>
        <taxon>Hexapoda</taxon>
        <taxon>Insecta</taxon>
        <taxon>Pterygota</taxon>
        <taxon>Neoptera</taxon>
        <taxon>Paraneoptera</taxon>
        <taxon>Hemiptera</taxon>
        <taxon>Sternorrhyncha</taxon>
        <taxon>Aphidomorpha</taxon>
        <taxon>Aphidoidea</taxon>
        <taxon>Aphididae</taxon>
        <taxon>Aphidini</taxon>
        <taxon>Aphis</taxon>
        <taxon>Aphis</taxon>
    </lineage>
</organism>
<keyword evidence="3" id="KW-1185">Reference proteome</keyword>
<dbReference type="OrthoDB" id="6615098at2759"/>
<comment type="caution">
    <text evidence="2">The sequence shown here is derived from an EMBL/GenBank/DDBJ whole genome shotgun (WGS) entry which is preliminary data.</text>
</comment>
<protein>
    <submittedName>
        <fullName evidence="2">Uncharacterized protein</fullName>
    </submittedName>
</protein>
<sequence length="761" mass="88508">MSRQNIFLLGNLVNQITGNKLPSNGDCLRVLFYNMRVVNLNLNDSSGLVADECLLFWKKARIPIQYHCNIVRKIKNLYGSWRSLDENKTRKSSTQQYNEKKFQNSLNNLFDIAHKDAFNIIKIEKDRQFLNLQRQEGGIGYMAGVDKKLCAVEERRSEREQRRELLKQTNIDYGTGPSNSIDVEESITSDDERDVHNSEDSDTCESITMPVKNKRGRKEIMTSRLASALDKCKVSDRDAVHLLIACAEVFKVDVKDYAINRSSIKRSRESFRYQISSEIKTAFYQLNLNSVVVHWDSKILPNLTGTENVDRLPVIITAPNVEQLLGVPHLSSGTGKEISSAVYDTLKDWHLLEKVQAFVFDTTASNSGRLNGSCVLLEQMLNRPILFLACRHHIFEIILQSVFSYSKLTIMSGPEIPIFKRFKNNWNQIDQTKFNTWVNDNEVKQILHKIADDVIVFCKDALNQNLPRDDYKEFLELVIIFLGGVPPKGINFKRPGGYHLARWMCKGIYCLKIYIFQEQFKMTKAEISSLKTICCFIVKCYIEFWFRSPNAIEAPYNDVLFLRKLVDYKSDNKQVAELAMKKFINHLWYLGEETACFSLFDDRIDNHVKKQMAKKLLEYDEFEDDEFNTEIQKKYVLKIGDVSQSLKQDLPLELLTPKSKNIFRRFQLSTDFLYQNPENWPNIESYTKAKNILHHLSVINDAAERGVKLMEDFNTKFTKNENQKQYVLKVVQEYRKKYPSHSKDMLTKDASSYVTIKYLYY</sequence>
<accession>A0A6G0U501</accession>
<evidence type="ECO:0000256" key="1">
    <source>
        <dbReference type="SAM" id="MobiDB-lite"/>
    </source>
</evidence>
<feature type="compositionally biased region" description="Acidic residues" evidence="1">
    <location>
        <begin position="182"/>
        <end position="192"/>
    </location>
</feature>
<proteinExistence type="predicted"/>
<evidence type="ECO:0000313" key="3">
    <source>
        <dbReference type="Proteomes" id="UP000475862"/>
    </source>
</evidence>
<feature type="region of interest" description="Disordered" evidence="1">
    <location>
        <begin position="177"/>
        <end position="204"/>
    </location>
</feature>
<dbReference type="AlphaFoldDB" id="A0A6G0U501"/>
<dbReference type="Proteomes" id="UP000475862">
    <property type="component" value="Unassembled WGS sequence"/>
</dbReference>
<evidence type="ECO:0000313" key="2">
    <source>
        <dbReference type="EMBL" id="KAE9543699.1"/>
    </source>
</evidence>
<dbReference type="PANTHER" id="PTHR46113">
    <property type="entry name" value="SNAC DOMAIN-CONTAINING PROTEIN"/>
    <property type="match status" value="1"/>
</dbReference>
<gene>
    <name evidence="2" type="ORF">AGLY_002095</name>
</gene>
<dbReference type="EMBL" id="VYZN01000007">
    <property type="protein sequence ID" value="KAE9543699.1"/>
    <property type="molecule type" value="Genomic_DNA"/>
</dbReference>
<name>A0A6G0U501_APHGL</name>
<reference evidence="2 3" key="1">
    <citation type="submission" date="2019-08" db="EMBL/GenBank/DDBJ databases">
        <title>The genome of the soybean aphid Biotype 1, its phylome, world population structure and adaptation to the North American continent.</title>
        <authorList>
            <person name="Giordano R."/>
            <person name="Donthu R.K."/>
            <person name="Hernandez A.G."/>
            <person name="Wright C.L."/>
            <person name="Zimin A.V."/>
        </authorList>
    </citation>
    <scope>NUCLEOTIDE SEQUENCE [LARGE SCALE GENOMIC DNA]</scope>
    <source>
        <tissue evidence="2">Whole aphids</tissue>
    </source>
</reference>